<evidence type="ECO:0000313" key="3">
    <source>
        <dbReference type="EMBL" id="VVA94983.1"/>
    </source>
</evidence>
<reference evidence="3" key="1">
    <citation type="submission" date="2019-07" db="EMBL/GenBank/DDBJ databases">
        <authorList>
            <person name="Dittberner H."/>
        </authorList>
    </citation>
    <scope>NUCLEOTIDE SEQUENCE [LARGE SCALE GENOMIC DNA]</scope>
</reference>
<sequence length="107" mass="11243">MASKYMRVVVPLVFMLLDAVWVTQAATTSKAISEILAPCTKPGGDSPSCCTSLQMLKDLSPADGKVACIADALSFAPSDVVKLVEALPGKCGLQLPFKLNPSVDCTR</sequence>
<keyword evidence="4" id="KW-1185">Reference proteome</keyword>
<feature type="chain" id="PRO_5022025265" description="Bifunctional inhibitor/plant lipid transfer protein/seed storage helical domain-containing protein" evidence="2">
    <location>
        <begin position="26"/>
        <end position="107"/>
    </location>
</feature>
<dbReference type="GO" id="GO:0008289">
    <property type="term" value="F:lipid binding"/>
    <property type="evidence" value="ECO:0007669"/>
    <property type="project" value="InterPro"/>
</dbReference>
<gene>
    <name evidence="3" type="ORF">ANE_LOCUS5428</name>
</gene>
<evidence type="ECO:0000256" key="2">
    <source>
        <dbReference type="SAM" id="SignalP"/>
    </source>
</evidence>
<name>A0A565B0W3_9BRAS</name>
<dbReference type="InterPro" id="IPR000528">
    <property type="entry name" value="Plant_nsLTP"/>
</dbReference>
<dbReference type="AlphaFoldDB" id="A0A565B0W3"/>
<dbReference type="InterPro" id="IPR036312">
    <property type="entry name" value="Bifun_inhib/LTP/seed_sf"/>
</dbReference>
<accession>A0A565B0W3</accession>
<dbReference type="GO" id="GO:0006869">
    <property type="term" value="P:lipid transport"/>
    <property type="evidence" value="ECO:0007669"/>
    <property type="project" value="InterPro"/>
</dbReference>
<comment type="similarity">
    <text evidence="1">Belongs to the plant LTP family.</text>
</comment>
<evidence type="ECO:0000313" key="4">
    <source>
        <dbReference type="Proteomes" id="UP000489600"/>
    </source>
</evidence>
<dbReference type="Proteomes" id="UP000489600">
    <property type="component" value="Unassembled WGS sequence"/>
</dbReference>
<protein>
    <recommendedName>
        <fullName evidence="5">Bifunctional inhibitor/plant lipid transfer protein/seed storage helical domain-containing protein</fullName>
    </recommendedName>
</protein>
<dbReference type="Gene3D" id="1.10.110.10">
    <property type="entry name" value="Plant lipid-transfer and hydrophobic proteins"/>
    <property type="match status" value="1"/>
</dbReference>
<proteinExistence type="inferred from homology"/>
<dbReference type="SUPFAM" id="SSF47699">
    <property type="entry name" value="Bifunctional inhibitor/lipid-transfer protein/seed storage 2S albumin"/>
    <property type="match status" value="1"/>
</dbReference>
<evidence type="ECO:0000256" key="1">
    <source>
        <dbReference type="ARBA" id="ARBA00009748"/>
    </source>
</evidence>
<comment type="caution">
    <text evidence="3">The sequence shown here is derived from an EMBL/GenBank/DDBJ whole genome shotgun (WGS) entry which is preliminary data.</text>
</comment>
<feature type="signal peptide" evidence="2">
    <location>
        <begin position="1"/>
        <end position="25"/>
    </location>
</feature>
<dbReference type="EMBL" id="CABITT030000002">
    <property type="protein sequence ID" value="VVA94983.1"/>
    <property type="molecule type" value="Genomic_DNA"/>
</dbReference>
<dbReference type="PRINTS" id="PR00382">
    <property type="entry name" value="LIPIDTRNSFER"/>
</dbReference>
<evidence type="ECO:0008006" key="5">
    <source>
        <dbReference type="Google" id="ProtNLM"/>
    </source>
</evidence>
<dbReference type="OrthoDB" id="1920459at2759"/>
<organism evidence="3 4">
    <name type="scientific">Arabis nemorensis</name>
    <dbReference type="NCBI Taxonomy" id="586526"/>
    <lineage>
        <taxon>Eukaryota</taxon>
        <taxon>Viridiplantae</taxon>
        <taxon>Streptophyta</taxon>
        <taxon>Embryophyta</taxon>
        <taxon>Tracheophyta</taxon>
        <taxon>Spermatophyta</taxon>
        <taxon>Magnoliopsida</taxon>
        <taxon>eudicotyledons</taxon>
        <taxon>Gunneridae</taxon>
        <taxon>Pentapetalae</taxon>
        <taxon>rosids</taxon>
        <taxon>malvids</taxon>
        <taxon>Brassicales</taxon>
        <taxon>Brassicaceae</taxon>
        <taxon>Arabideae</taxon>
        <taxon>Arabis</taxon>
    </lineage>
</organism>
<keyword evidence="2" id="KW-0732">Signal</keyword>